<keyword evidence="7" id="KW-0675">Receptor</keyword>
<keyword evidence="5" id="KW-0472">Membrane</keyword>
<keyword evidence="8" id="KW-1185">Reference proteome</keyword>
<dbReference type="GO" id="GO:0009279">
    <property type="term" value="C:cell outer membrane"/>
    <property type="evidence" value="ECO:0007669"/>
    <property type="project" value="UniProtKB-SubCell"/>
</dbReference>
<dbReference type="Proteomes" id="UP000229081">
    <property type="component" value="Chromosome"/>
</dbReference>
<name>A0A2K8MG09_9SPHN</name>
<evidence type="ECO:0000256" key="2">
    <source>
        <dbReference type="ARBA" id="ARBA00022448"/>
    </source>
</evidence>
<evidence type="ECO:0000256" key="1">
    <source>
        <dbReference type="ARBA" id="ARBA00004571"/>
    </source>
</evidence>
<accession>A0A2K8MG09</accession>
<dbReference type="AlphaFoldDB" id="A0A2K8MG09"/>
<keyword evidence="6" id="KW-0998">Cell outer membrane</keyword>
<dbReference type="PANTHER" id="PTHR32552:SF82">
    <property type="entry name" value="FCUA PROTEIN"/>
    <property type="match status" value="1"/>
</dbReference>
<organism evidence="7 8">
    <name type="scientific">Sphingomonas psychrotolerans</name>
    <dbReference type="NCBI Taxonomy" id="1327635"/>
    <lineage>
        <taxon>Bacteria</taxon>
        <taxon>Pseudomonadati</taxon>
        <taxon>Pseudomonadota</taxon>
        <taxon>Alphaproteobacteria</taxon>
        <taxon>Sphingomonadales</taxon>
        <taxon>Sphingomonadaceae</taxon>
        <taxon>Sphingomonas</taxon>
    </lineage>
</organism>
<protein>
    <submittedName>
        <fullName evidence="7">TonB-dependent receptor</fullName>
    </submittedName>
</protein>
<evidence type="ECO:0000313" key="8">
    <source>
        <dbReference type="Proteomes" id="UP000229081"/>
    </source>
</evidence>
<evidence type="ECO:0000313" key="7">
    <source>
        <dbReference type="EMBL" id="ATY32818.1"/>
    </source>
</evidence>
<sequence>MDHARRAPHNPRAAGARAVKRFLGTTLLFACGAWDSPAEAQRTQENAAREADDGFGKSVGNESIGIYAGGEVRGFSATAAGNNRIEGLYFDRAGAVTDVIVRGSTVRVGLSAFGYPLPAPTGIVDLELRRTGERAVASVQLNSGDYRGTDLIVDAAIPVTDRLSVNFDGGLYDDEYVNGADAWFVSYGGVARWRPVDAVELTGFFGRYDYGDEEQAPVLYPAGDHLPPKVERRRFFGQQWADWAGHSQNLGALVKASLGSWQLAAGGFNSRFTRDSYASAWYSDVSREGVGRSFLLSGVDQRAASSSGEIRISRAFADGPRRHWLLTSVRGRDVRTDYGGYALADLGAAEVGVPDPRPQPDLAYGPLTHDRVRQLSYALGYEMRWPNVTEVNLGVTRSDYSKIVRQPGLPEARQDERPWLWNAAVAVMPTNQLTLFAAATRGLEESGVAPANAVNRGEALPALRTRQRELGIRYTLSANWRLVAAVFDIAKPYFEIDRTNAAYRALGEVSHKGVEASLSARPYESLSIVAGAVLLHPRVSGQAVDDGRLGNRPIGRTGILIDTAIDYRLGWVPGLSLDLRATHEGRRVANAAGTLELAARSILDIGARYRTGIGGVPTLFRAQVKNVGDVFGWKVSSGGGFTLLQGRRATLSVTADFQ</sequence>
<comment type="subcellular location">
    <subcellularLocation>
        <location evidence="1">Cell outer membrane</location>
        <topology evidence="1">Multi-pass membrane protein</topology>
    </subcellularLocation>
</comment>
<proteinExistence type="predicted"/>
<dbReference type="KEGG" id="sphc:CVN68_13235"/>
<dbReference type="GO" id="GO:0015344">
    <property type="term" value="F:siderophore uptake transmembrane transporter activity"/>
    <property type="evidence" value="ECO:0007669"/>
    <property type="project" value="TreeGrafter"/>
</dbReference>
<evidence type="ECO:0000256" key="3">
    <source>
        <dbReference type="ARBA" id="ARBA00022452"/>
    </source>
</evidence>
<dbReference type="EMBL" id="CP024923">
    <property type="protein sequence ID" value="ATY32818.1"/>
    <property type="molecule type" value="Genomic_DNA"/>
</dbReference>
<keyword evidence="2" id="KW-0813">Transport</keyword>
<evidence type="ECO:0000256" key="5">
    <source>
        <dbReference type="ARBA" id="ARBA00023136"/>
    </source>
</evidence>
<evidence type="ECO:0000256" key="6">
    <source>
        <dbReference type="ARBA" id="ARBA00023237"/>
    </source>
</evidence>
<gene>
    <name evidence="7" type="ORF">CVN68_13235</name>
</gene>
<dbReference type="InterPro" id="IPR039426">
    <property type="entry name" value="TonB-dep_rcpt-like"/>
</dbReference>
<dbReference type="Gene3D" id="2.40.170.20">
    <property type="entry name" value="TonB-dependent receptor, beta-barrel domain"/>
    <property type="match status" value="1"/>
</dbReference>
<keyword evidence="3" id="KW-1134">Transmembrane beta strand</keyword>
<evidence type="ECO:0000256" key="4">
    <source>
        <dbReference type="ARBA" id="ARBA00022692"/>
    </source>
</evidence>
<reference evidence="7 8" key="1">
    <citation type="submission" date="2017-11" db="EMBL/GenBank/DDBJ databases">
        <title>Complete genome sequence of Sphingomonas sp. Strain Cra20, a psychrotolerant potential plant growth promoting rhizobacteria.</title>
        <authorList>
            <person name="Luo Y."/>
        </authorList>
    </citation>
    <scope>NUCLEOTIDE SEQUENCE [LARGE SCALE GENOMIC DNA]</scope>
    <source>
        <strain evidence="7 8">Cra20</strain>
    </source>
</reference>
<keyword evidence="4" id="KW-0812">Transmembrane</keyword>
<dbReference type="InterPro" id="IPR036942">
    <property type="entry name" value="Beta-barrel_TonB_sf"/>
</dbReference>
<dbReference type="SUPFAM" id="SSF56935">
    <property type="entry name" value="Porins"/>
    <property type="match status" value="1"/>
</dbReference>
<dbReference type="PANTHER" id="PTHR32552">
    <property type="entry name" value="FERRICHROME IRON RECEPTOR-RELATED"/>
    <property type="match status" value="1"/>
</dbReference>